<dbReference type="InterPro" id="IPR032451">
    <property type="entry name" value="SMARCC_C"/>
</dbReference>
<dbReference type="InterPro" id="IPR000953">
    <property type="entry name" value="Chromo/chromo_shadow_dom"/>
</dbReference>
<feature type="compositionally biased region" description="Basic and acidic residues" evidence="7">
    <location>
        <begin position="331"/>
        <end position="344"/>
    </location>
</feature>
<dbReference type="PROSITE" id="PS51293">
    <property type="entry name" value="SANT"/>
    <property type="match status" value="1"/>
</dbReference>
<dbReference type="InterPro" id="IPR049898">
    <property type="entry name" value="MARR_BRCT_CHROMO"/>
</dbReference>
<feature type="compositionally biased region" description="Basic and acidic residues" evidence="7">
    <location>
        <begin position="591"/>
        <end position="605"/>
    </location>
</feature>
<organism evidence="12 13">
    <name type="scientific">Sus scrofa</name>
    <name type="common">Pig</name>
    <dbReference type="NCBI Taxonomy" id="9823"/>
    <lineage>
        <taxon>Eukaryota</taxon>
        <taxon>Metazoa</taxon>
        <taxon>Chordata</taxon>
        <taxon>Craniata</taxon>
        <taxon>Vertebrata</taxon>
        <taxon>Euteleostomi</taxon>
        <taxon>Mammalia</taxon>
        <taxon>Eutheria</taxon>
        <taxon>Laurasiatheria</taxon>
        <taxon>Artiodactyla</taxon>
        <taxon>Suina</taxon>
        <taxon>Suidae</taxon>
        <taxon>Sus</taxon>
    </lineage>
</organism>
<feature type="compositionally biased region" description="Pro residues" evidence="7">
    <location>
        <begin position="1027"/>
        <end position="1047"/>
    </location>
</feature>
<evidence type="ECO:0000259" key="9">
    <source>
        <dbReference type="PROSITE" id="PS50934"/>
    </source>
</evidence>
<dbReference type="PANTHER" id="PTHR15381:SF1">
    <property type="entry name" value="CHONDROITIN SULFATE PROTEOGLYCAN 5"/>
    <property type="match status" value="1"/>
</dbReference>
<keyword evidence="5" id="KW-0539">Nucleus</keyword>
<dbReference type="FunFam" id="1.10.10.10:FF:000020">
    <property type="entry name" value="SWI/SNF complex subunit SMARCC2 isoform c"/>
    <property type="match status" value="1"/>
</dbReference>
<dbReference type="Pfam" id="PF16498">
    <property type="entry name" value="SWIRM-assoc_3"/>
    <property type="match status" value="1"/>
</dbReference>
<comment type="similarity">
    <text evidence="6">Belongs to the SMARCC family.</text>
</comment>
<dbReference type="Pfam" id="PF16496">
    <property type="entry name" value="SWIRM-assoc_2"/>
    <property type="match status" value="1"/>
</dbReference>
<feature type="region of interest" description="Disordered" evidence="7">
    <location>
        <begin position="1014"/>
        <end position="1095"/>
    </location>
</feature>
<evidence type="ECO:0000256" key="1">
    <source>
        <dbReference type="ARBA" id="ARBA00004123"/>
    </source>
</evidence>
<dbReference type="SUPFAM" id="SSF52113">
    <property type="entry name" value="BRCT domain"/>
    <property type="match status" value="1"/>
</dbReference>
<dbReference type="InterPro" id="IPR009057">
    <property type="entry name" value="Homeodomain-like_sf"/>
</dbReference>
<dbReference type="PANTHER" id="PTHR15381">
    <property type="entry name" value="CHONDROITIN SULFATE PROTEOGLYCAN 5 -RELATED"/>
    <property type="match status" value="1"/>
</dbReference>
<evidence type="ECO:0000313" key="12">
    <source>
        <dbReference type="Ensembl" id="ENSSSCP00055010356.1"/>
    </source>
</evidence>
<feature type="compositionally biased region" description="Low complexity" evidence="7">
    <location>
        <begin position="1016"/>
        <end position="1026"/>
    </location>
</feature>
<dbReference type="InterPro" id="IPR001005">
    <property type="entry name" value="SANT/Myb"/>
</dbReference>
<dbReference type="Proteomes" id="UP000694722">
    <property type="component" value="Unplaced"/>
</dbReference>
<evidence type="ECO:0000313" key="13">
    <source>
        <dbReference type="Proteomes" id="UP000694724"/>
    </source>
</evidence>
<dbReference type="GO" id="GO:0006325">
    <property type="term" value="P:chromatin organization"/>
    <property type="evidence" value="ECO:0007669"/>
    <property type="project" value="UniProtKB-KW"/>
</dbReference>
<dbReference type="Pfam" id="PF16495">
    <property type="entry name" value="SWIRM-assoc_1"/>
    <property type="match status" value="1"/>
</dbReference>
<proteinExistence type="inferred from homology"/>
<keyword evidence="3" id="KW-0805">Transcription regulation</keyword>
<dbReference type="Proteomes" id="UP000694724">
    <property type="component" value="Unplaced"/>
</dbReference>
<dbReference type="InterPro" id="IPR032450">
    <property type="entry name" value="SMARCC_N"/>
</dbReference>
<feature type="region of interest" description="Disordered" evidence="7">
    <location>
        <begin position="417"/>
        <end position="450"/>
    </location>
</feature>
<name>A0A8D1TWZ1_PIG</name>
<evidence type="ECO:0000256" key="5">
    <source>
        <dbReference type="ARBA" id="ARBA00023242"/>
    </source>
</evidence>
<dbReference type="SMART" id="SM00717">
    <property type="entry name" value="SANT"/>
    <property type="match status" value="1"/>
</dbReference>
<evidence type="ECO:0000256" key="2">
    <source>
        <dbReference type="ARBA" id="ARBA00022853"/>
    </source>
</evidence>
<feature type="domain" description="SWIRM" evidence="9">
    <location>
        <begin position="461"/>
        <end position="558"/>
    </location>
</feature>
<evidence type="ECO:0000256" key="7">
    <source>
        <dbReference type="SAM" id="MobiDB-lite"/>
    </source>
</evidence>
<keyword evidence="4" id="KW-0804">Transcription</keyword>
<feature type="domain" description="Chromo" evidence="11">
    <location>
        <begin position="1"/>
        <end position="274"/>
    </location>
</feature>
<accession>A0A8D1TWZ1</accession>
<keyword evidence="2" id="KW-0156">Chromatin regulator</keyword>
<feature type="region of interest" description="Disordered" evidence="7">
    <location>
        <begin position="580"/>
        <end position="606"/>
    </location>
</feature>
<dbReference type="GO" id="GO:0006355">
    <property type="term" value="P:regulation of DNA-templated transcription"/>
    <property type="evidence" value="ECO:0007669"/>
    <property type="project" value="UniProtKB-ARBA"/>
</dbReference>
<dbReference type="GO" id="GO:0031981">
    <property type="term" value="C:nuclear lumen"/>
    <property type="evidence" value="ECO:0007669"/>
    <property type="project" value="UniProtKB-ARBA"/>
</dbReference>
<feature type="compositionally biased region" description="Polar residues" evidence="7">
    <location>
        <begin position="275"/>
        <end position="284"/>
    </location>
</feature>
<dbReference type="PROSITE" id="PS50090">
    <property type="entry name" value="MYB_LIKE"/>
    <property type="match status" value="1"/>
</dbReference>
<dbReference type="SUPFAM" id="SSF46689">
    <property type="entry name" value="Homeodomain-like"/>
    <property type="match status" value="2"/>
</dbReference>
<evidence type="ECO:0000259" key="10">
    <source>
        <dbReference type="PROSITE" id="PS51293"/>
    </source>
</evidence>
<feature type="domain" description="SANT" evidence="10">
    <location>
        <begin position="664"/>
        <end position="715"/>
    </location>
</feature>
<dbReference type="PROSITE" id="PS50934">
    <property type="entry name" value="SWIRM"/>
    <property type="match status" value="1"/>
</dbReference>
<evidence type="ECO:0000256" key="3">
    <source>
        <dbReference type="ARBA" id="ARBA00023015"/>
    </source>
</evidence>
<evidence type="ECO:0000259" key="11">
    <source>
        <dbReference type="PROSITE" id="PS52032"/>
    </source>
</evidence>
<dbReference type="Pfam" id="PF04433">
    <property type="entry name" value="SWIRM"/>
    <property type="match status" value="1"/>
</dbReference>
<dbReference type="Ensembl" id="ENSSSCT00040006028.1">
    <property type="protein sequence ID" value="ENSSSCP00040002360.1"/>
    <property type="gene ID" value="ENSSSCG00040004355.1"/>
</dbReference>
<dbReference type="InterPro" id="IPR007526">
    <property type="entry name" value="SWIRM"/>
</dbReference>
<dbReference type="Gene3D" id="1.10.10.10">
    <property type="entry name" value="Winged helix-like DNA-binding domain superfamily/Winged helix DNA-binding domain"/>
    <property type="match status" value="1"/>
</dbReference>
<feature type="region of interest" description="Disordered" evidence="7">
    <location>
        <begin position="257"/>
        <end position="404"/>
    </location>
</feature>
<dbReference type="AlphaFoldDB" id="A0A8D1TWZ1"/>
<protein>
    <submittedName>
        <fullName evidence="12">SWI/SNF related BAF chromatin remodeling complex subunit C2</fullName>
    </submittedName>
</protein>
<dbReference type="InterPro" id="IPR036420">
    <property type="entry name" value="BRCT_dom_sf"/>
</dbReference>
<evidence type="ECO:0000256" key="4">
    <source>
        <dbReference type="ARBA" id="ARBA00023163"/>
    </source>
</evidence>
<feature type="compositionally biased region" description="Basic and acidic residues" evidence="7">
    <location>
        <begin position="815"/>
        <end position="845"/>
    </location>
</feature>
<dbReference type="InterPro" id="IPR032448">
    <property type="entry name" value="SWIRM-assoc"/>
</dbReference>
<feature type="compositionally biased region" description="Pro residues" evidence="7">
    <location>
        <begin position="1074"/>
        <end position="1083"/>
    </location>
</feature>
<comment type="subcellular location">
    <subcellularLocation>
        <location evidence="1">Nucleus</location>
    </subcellularLocation>
</comment>
<reference evidence="12" key="1">
    <citation type="submission" date="2025-05" db="UniProtKB">
        <authorList>
            <consortium name="Ensembl"/>
        </authorList>
    </citation>
    <scope>IDENTIFICATION</scope>
</reference>
<dbReference type="Proteomes" id="UP000694725">
    <property type="component" value="Unplaced"/>
</dbReference>
<feature type="compositionally biased region" description="Acidic residues" evidence="7">
    <location>
        <begin position="418"/>
        <end position="435"/>
    </location>
</feature>
<dbReference type="Ensembl" id="ENSSSCT00065078587.1">
    <property type="protein sequence ID" value="ENSSSCP00065034160.1"/>
    <property type="gene ID" value="ENSSSCG00065057109.1"/>
</dbReference>
<dbReference type="Ensembl" id="ENSSSCT00055013186.1">
    <property type="protein sequence ID" value="ENSSSCP00055010356.1"/>
    <property type="gene ID" value="ENSSSCG00055005451.1"/>
</dbReference>
<dbReference type="GO" id="GO:0016514">
    <property type="term" value="C:SWI/SNF complex"/>
    <property type="evidence" value="ECO:0007669"/>
    <property type="project" value="UniProtKB-ARBA"/>
</dbReference>
<feature type="domain" description="Myb-like" evidence="8">
    <location>
        <begin position="669"/>
        <end position="711"/>
    </location>
</feature>
<dbReference type="InterPro" id="IPR036388">
    <property type="entry name" value="WH-like_DNA-bd_sf"/>
</dbReference>
<sequence length="1095" mass="122260">MAVRKKDGGPNVKYYEAADTVTQFDNVRLWLGKNYKKYIQAEPPTNKSLSSLVVQLLQFQEEVFGKHVSNAPLTKLPIKCFLDFKAGGSLCHILAAAYKFKSDQGWRRYDFQNPSRMDRNVEMFMTIEKSLVQNNCLSRPNIFLCPEIEPKLLGKLKDIIKRHQGTVTEEKNNASHVVCPVPGNLEEEEWVRPVMKRDKQVLLHWGYYPDSYDTWIPASEIEASVEDAPTPEKPRKVHAKWILDTDTFNEWMNEEDYEVNDDKNPVSRRKKISAKTLTDEVNSPDSDRRDKKGGNYKKRKRSPSPSPTPEAKKKNAKKGPSTPYTKSKRGHREEEQEDLTKDMDEPSPVPNVEEVTLPKTVNTKKDSESAPVKGGTMTDLGKMGSKRKEARGLSESAPVLWPAGPPILPSLCCRSLSDEQEDESMETTGKDEDENSTGNKGEQTKNPDLHEDNVTEQTHHIIIPSYAAWFDYNSVHAIERRALPEFFNGKNKSKTPEIYLAYRNFMIDTYRLNPQEYLTSTACRRNLAGDVCAIMRVHAFLEQWGLINYQVDAESRPTPMGPPPTSHFHVLADTPSGLVPLQPKTPQGRQVDADTKAGRKGKELDDLVPETAKGKPELQTSASQQMLNFPDKGKEKPTDMQNFGLRTDMYTKKNVPSKSKAAASATREWTEQETLLLLEALEMYKDDWNKVSEHVGSRTQDECILHFLRLPIEDPYLEDSEASLGPLAYQPIPFSQSGNPVMSTVAFLASVVDPRVASAAAKSALEEFSKMKEEVPTALVEAHVRKVEEAAKVTGKADPAFGLESSGIAGTTSDEPERIEESGTDEARAEGQATEEKKEPKEPREGVGAVEEEAKEKTSEVPKKDDEKGKEGDSEKESEKSDGDPIVDPEKEKEPKEGQEEVLKEVESEGERKTKVERDIGEGNLSTAAAAALAAAAVKAKHLAAVEERKIKSLVALLVETQMKKLEIKLRHFEELETIMDREREALEYQRQQLLADRQAFHMEQLKYAEMRARQQHFQQMHQQQQQPPPALPPGSQPIPPTGPSPFPNQQTPPSMMPGAVPGSGHPGVADPGTPLPPDPTAPSPGTVTPVPPPQ</sequence>
<dbReference type="Gene3D" id="1.10.10.60">
    <property type="entry name" value="Homeodomain-like"/>
    <property type="match status" value="1"/>
</dbReference>
<dbReference type="FunFam" id="1.10.10.60:FF:000014">
    <property type="entry name" value="SWI/SNF complex subunit SMARCC2 isoform C"/>
    <property type="match status" value="1"/>
</dbReference>
<evidence type="ECO:0000256" key="6">
    <source>
        <dbReference type="ARBA" id="ARBA00049655"/>
    </source>
</evidence>
<feature type="compositionally biased region" description="Basic and acidic residues" evidence="7">
    <location>
        <begin position="852"/>
        <end position="919"/>
    </location>
</feature>
<dbReference type="PROSITE" id="PS52032">
    <property type="entry name" value="MARR_BRCT_CHROMO"/>
    <property type="match status" value="1"/>
</dbReference>
<dbReference type="Pfam" id="PF00249">
    <property type="entry name" value="Myb_DNA-binding"/>
    <property type="match status" value="1"/>
</dbReference>
<feature type="region of interest" description="Disordered" evidence="7">
    <location>
        <begin position="792"/>
        <end position="919"/>
    </location>
</feature>
<dbReference type="InterPro" id="IPR017884">
    <property type="entry name" value="SANT_dom"/>
</dbReference>
<evidence type="ECO:0000259" key="8">
    <source>
        <dbReference type="PROSITE" id="PS50090"/>
    </source>
</evidence>
<dbReference type="SMART" id="SM00298">
    <property type="entry name" value="CHROMO"/>
    <property type="match status" value="1"/>
</dbReference>
<gene>
    <name evidence="12" type="primary">SMARCC2</name>
</gene>